<evidence type="ECO:0000256" key="20">
    <source>
        <dbReference type="ARBA" id="ARBA00022807"/>
    </source>
</evidence>
<dbReference type="SUPFAM" id="SSF50494">
    <property type="entry name" value="Trypsin-like serine proteases"/>
    <property type="match status" value="1"/>
</dbReference>
<dbReference type="Pfam" id="PF00680">
    <property type="entry name" value="RdRP_1"/>
    <property type="match status" value="1"/>
</dbReference>
<dbReference type="Gene3D" id="2.40.10.10">
    <property type="entry name" value="Trypsin-like serine proteases"/>
    <property type="match status" value="2"/>
</dbReference>
<evidence type="ECO:0000256" key="28">
    <source>
        <dbReference type="ARBA" id="ARBA00023200"/>
    </source>
</evidence>
<evidence type="ECO:0000256" key="17">
    <source>
        <dbReference type="ARBA" id="ARBA00022801"/>
    </source>
</evidence>
<evidence type="ECO:0000256" key="16">
    <source>
        <dbReference type="ARBA" id="ARBA00022741"/>
    </source>
</evidence>
<evidence type="ECO:0000256" key="26">
    <source>
        <dbReference type="ARBA" id="ARBA00023065"/>
    </source>
</evidence>
<evidence type="ECO:0000256" key="6">
    <source>
        <dbReference type="ARBA" id="ARBA00022488"/>
    </source>
</evidence>
<dbReference type="PROSITE" id="PS51218">
    <property type="entry name" value="SF3_HELICASE_2"/>
    <property type="match status" value="1"/>
</dbReference>
<dbReference type="InterPro" id="IPR004004">
    <property type="entry name" value="Helic/Pol/Pept_Calicivir-typ"/>
</dbReference>
<keyword evidence="18" id="KW-1161">Viral attachment to host cell</keyword>
<dbReference type="InterPro" id="IPR027417">
    <property type="entry name" value="P-loop_NTPase"/>
</dbReference>
<dbReference type="CDD" id="cd00205">
    <property type="entry name" value="rhv_like"/>
    <property type="match status" value="3"/>
</dbReference>
<evidence type="ECO:0000256" key="23">
    <source>
        <dbReference type="ARBA" id="ARBA00022870"/>
    </source>
</evidence>
<dbReference type="PRINTS" id="PR00918">
    <property type="entry name" value="CALICVIRUSNS"/>
</dbReference>
<evidence type="ECO:0000256" key="29">
    <source>
        <dbReference type="ARBA" id="ARBA00023288"/>
    </source>
</evidence>
<evidence type="ECO:0000256" key="25">
    <source>
        <dbReference type="ARBA" id="ARBA00023039"/>
    </source>
</evidence>
<keyword evidence="31" id="KW-0407">Ion channel</keyword>
<keyword evidence="11" id="KW-0645">Protease</keyword>
<keyword evidence="17" id="KW-0378">Hydrolase</keyword>
<feature type="compositionally biased region" description="Polar residues" evidence="32">
    <location>
        <begin position="145"/>
        <end position="177"/>
    </location>
</feature>
<sequence precursor="true">MPSYKTCLTSSEALWLQERPFHFSLPKPPSLHDCPECVAIFGGALDSPSFPSRCPTHRPRVPRTPPPPEDILYDSNWPEDVLHPNWEKPTYYPDWIQREFDRICAKTLPGPLFSPLTKAERIFLQCLDLGVHPNFIVPPRPTDSVVRQGSSQTNIYGNGNNVTTDLGANGWSPTVNTGLGDGPVTSSQDEIPGQRGGSSTSKTQTPAASGGSNTVKVHNYQKWWEPIAQKAAERGLDHALNGIESAGKLAKDAIKSRISSNGSQDTRLLALPGSALSTPAPNTVQSGNFAIQSSSGYPTVVAYPPTPCVPLPNPDLPSYPGPAGDRTWLLDTFTWDTSSGPRQFLGGSNSMTWNALNGGLSFPFSDADNWNSSGNSTGGAGYPLPASFVQAYPDSAWAAMYNTNALWNCGWQVTVVVNGSQFHGGSLTIFAIPEGFDSTLSQSRFYGAYTYPYVILNLFSGNAVTLDLPYIGPAPNTFSGLHCPWTIVVSVLTPLQPPTNGSNSLGVSIYVSPVNSSFHGLRMVARQHWKTRAVPGSGAFGSVVADQEIPIYGVCPFSPPVDYLPGEVTDWIEFCHRPGIFNIYTWTAAEGTGDLIAQETIDSIALSALGIPIAFVTSMFTQWRGPLHLSLLFTGSAQHYGRLLVAYSPPGTRAPASLEDAARGTSTVWDINGVSTLDFTIPFISATYWKVNNLATPNSLLCQLGTISVYVMQPLTGPSTTSPSASVVAFLSAGDGYNVRGINMPSLALQPQAGEDLDAPTSTSSIESGAPVSAPETRTTFEYKDAPRPPDSMLANFFSFYRPIFVSGSNYSIQLTSGIQIMELNPVSWISNAGPGDTLPLLLSCFTYIRGDPRVAIRVSNPAAYAAYLSFFFIPPGGAVPNTNFTNIQLGDCYNVRATVGPTAEETICLSIPYANPLSAIPTSFMGFADFTGGTDVVNTTFGTLVITVTFQGNVDTSQYPTIYPSIAFGNFRAWVPRAPPTTASAPSTTSSAFSDPRGTALEYYRLHVATHPQLPIALSRRQCQDRECPSLLNPDSRIYIVKAQRPTYVHWAIRAIHPDGSSEQISLSRSGIGCVIAYEECDGEPYQEVSPGCWVTATCLVGEPWEYNAENNCTTFVSNVTGVSLPNTGYSLVFGVFALSAVSLVAAQALQGRQAQRQGDSDSSTSFVSARPTPAPRSLHNTLFSTSESDRPKPRPRRQTRRCRRPVTDSDSEEPGFFSYPKVIKDAAASARYVADTAKELELKATSNNLMLCSSDLRCAADKVSASIDGFRDFLGTWSSSFKENVGDAVSSGIVTFLKWVAKAFGYLLVIFGSPTPMSLAGVILLLCADLSPDIAGYFSKVPNAIGALYFWIASKLGLTVSARECAEQGAMHQGGLGDFNTFANAVKNMEYLASKSWEWTAKLIDWIQGKVKTDPALKLADAHDEILRLYRESIEALAAAPPNAPAAADSISRLQELAKIAADAKSGPHSTYIQQSIKNFTSVLTKAGKRYSGNRPEPFVVYLTGPPGCGKSLLASILSATLAKELGGSVDDVYAPAAADCEFYDGYTGQSVHFIDDIGQDPEGKDWKNFPNLVCSAPFILPMAAIEDKGTYYTSRVIVCTSNFDRANDRAARCMPALERRLHLRIQVRAKGGKVDPQEVLRDTGLPAPKYLTHHCKLADLSCYEFVVERNSIHKPADGRFSCYDDLVDFILSRVQRNTSTSDMVRNIVRQGERTITRTPEHASYHTVIHDLLTSSHVSVPADLGRAIHSNQPLSVCDKIWQYRKPIFATTTFISVCSFLATLLYMAYRLWKSRHQEDGVEQAAYAGLPNLYRKGKQQRPTPKPRSTKGPVVRQGGVTPAMPNIHRNVLPIAARLPGAVNHSSAFVLFSRFVIIPTHIVADADQIQLGNDVFDVKTLPDPLDLGPELQLWYFPTLRQYKDMRRFIGSHPHKTGCLLSAHGNNYTYVRFSNCRRGPLVIGGEHVQDGAYVYNAATFGGLCGAPLVTDDPAGTSILGIHVAGIPGCTGFSVPLHLYTEQIADYATQHQSIIVPRGNLKHEGLPGVNINRKTRLRPSPAYGAFPVTKGPAALRRSDPRLEEGVDLDAQLFLKHDKGDQIKPWPCLEEAIALYTSTLPTSFRTLTQEEAIHGTPSMEGLDMNQAAGYPWNTMGRSRRSLFDEPTPGIYVPKPELQDAIDQCLEDPEYIYSTFLKDELRPLAKVEKGLTRAVECAPIHAVIAGRMLLGGIIEHYQANPGEYGSAVGCNPDYHWTPFFYKFAQYENVWDLDYKCFDATIPSVLLSAYADWVHKVTGDLRARQYVESIRYSRHVYGSELYDMIGGNPSGCVGTSIMNSWCNNVAVLSALLYCSGSDFNPRAYEILCYGDDVLYACQPNVHPRDIKAFYDKYTTFIVTPASKTSDFPDSSTIYDVTFLKRWFVPDDIRGMYIHPVMTPETYEQSVMWMKDGDFQCIVDSLSYLAFHSGPKTYKAWCQKVGDQARLHGVDVHFLPYEFLQAKWVNLVSA</sequence>
<dbReference type="EMBL" id="LC055960">
    <property type="protein sequence ID" value="BAS53431.1"/>
    <property type="molecule type" value="Genomic_RNA"/>
</dbReference>
<evidence type="ECO:0000259" key="34">
    <source>
        <dbReference type="PROSITE" id="PS51218"/>
    </source>
</evidence>
<evidence type="ECO:0000256" key="30">
    <source>
        <dbReference type="ARBA" id="ARBA00023296"/>
    </source>
</evidence>
<keyword evidence="26" id="KW-0406">Ion transport</keyword>
<keyword evidence="6" id="KW-1036">Host cytoplasmic vesicle</keyword>
<evidence type="ECO:0000259" key="33">
    <source>
        <dbReference type="PROSITE" id="PS50507"/>
    </source>
</evidence>
<dbReference type="GO" id="GO:0004197">
    <property type="term" value="F:cysteine-type endopeptidase activity"/>
    <property type="evidence" value="ECO:0007669"/>
    <property type="project" value="InterPro"/>
</dbReference>
<evidence type="ECO:0000256" key="12">
    <source>
        <dbReference type="ARBA" id="ARBA00022679"/>
    </source>
</evidence>
<dbReference type="PROSITE" id="PS50507">
    <property type="entry name" value="RDRP_SSRNA_POS"/>
    <property type="match status" value="1"/>
</dbReference>
<keyword evidence="13" id="KW-0548">Nucleotidyltransferase</keyword>
<dbReference type="Pfam" id="PF00073">
    <property type="entry name" value="Rhv"/>
    <property type="match status" value="2"/>
</dbReference>
<feature type="compositionally biased region" description="Basic residues" evidence="32">
    <location>
        <begin position="1195"/>
        <end position="1206"/>
    </location>
</feature>
<dbReference type="SUPFAM" id="SSF88633">
    <property type="entry name" value="Positive stranded ssRNA viruses"/>
    <property type="match status" value="2"/>
</dbReference>
<comment type="subcellular location">
    <subcellularLocation>
        <location evidence="1">Host cytoplasmic vesicle membrane</location>
        <topology evidence="1">Peripheral membrane protein</topology>
        <orientation evidence="1">Cytoplasmic side</orientation>
    </subcellularLocation>
    <subcellularLocation>
        <location evidence="2">Virion</location>
    </subcellularLocation>
</comment>
<dbReference type="Proteomes" id="UP000119682">
    <property type="component" value="Segment"/>
</dbReference>
<feature type="region of interest" description="Disordered" evidence="32">
    <location>
        <begin position="1813"/>
        <end position="1840"/>
    </location>
</feature>
<organism evidence="35 36">
    <name type="scientific">Kobuvirus cattle/Kagoshima-2-24-KoV/2015/JPN</name>
    <dbReference type="NCBI Taxonomy" id="1659219"/>
    <lineage>
        <taxon>Viruses</taxon>
        <taxon>Riboviria</taxon>
        <taxon>Orthornavirae</taxon>
        <taxon>Pisuviricota</taxon>
        <taxon>Pisoniviricetes</taxon>
        <taxon>Picornavirales</taxon>
        <taxon>Picornaviridae</taxon>
        <taxon>Kodimesavirinae</taxon>
        <taxon>Kobuvirus</taxon>
        <taxon>Kobuvirus dekago</taxon>
    </lineage>
</organism>
<dbReference type="InterPro" id="IPR009003">
    <property type="entry name" value="Peptidase_S1_PA"/>
</dbReference>
<dbReference type="GO" id="GO:0006351">
    <property type="term" value="P:DNA-templated transcription"/>
    <property type="evidence" value="ECO:0007669"/>
    <property type="project" value="InterPro"/>
</dbReference>
<dbReference type="Pfam" id="PF00910">
    <property type="entry name" value="RNA_helicase"/>
    <property type="match status" value="1"/>
</dbReference>
<dbReference type="GO" id="GO:0015267">
    <property type="term" value="F:channel activity"/>
    <property type="evidence" value="ECO:0007669"/>
    <property type="project" value="UniProtKB-KW"/>
</dbReference>
<evidence type="ECO:0000256" key="10">
    <source>
        <dbReference type="ARBA" id="ARBA00022581"/>
    </source>
</evidence>
<keyword evidence="8" id="KW-0597">Phosphoprotein</keyword>
<evidence type="ECO:0000256" key="27">
    <source>
        <dbReference type="ARBA" id="ARBA00023136"/>
    </source>
</evidence>
<evidence type="ECO:0000256" key="22">
    <source>
        <dbReference type="ARBA" id="ARBA00022844"/>
    </source>
</evidence>
<dbReference type="GeneID" id="26039972"/>
<dbReference type="GO" id="GO:0005198">
    <property type="term" value="F:structural molecule activity"/>
    <property type="evidence" value="ECO:0007669"/>
    <property type="project" value="InterPro"/>
</dbReference>
<evidence type="ECO:0000256" key="11">
    <source>
        <dbReference type="ARBA" id="ARBA00022670"/>
    </source>
</evidence>
<evidence type="ECO:0000256" key="18">
    <source>
        <dbReference type="ARBA" id="ARBA00022804"/>
    </source>
</evidence>
<feature type="compositionally biased region" description="Polar residues" evidence="32">
    <location>
        <begin position="197"/>
        <end position="214"/>
    </location>
</feature>
<keyword evidence="12" id="KW-0808">Transferase</keyword>
<dbReference type="Gene3D" id="3.30.70.270">
    <property type="match status" value="2"/>
</dbReference>
<dbReference type="GO" id="GO:0003724">
    <property type="term" value="F:RNA helicase activity"/>
    <property type="evidence" value="ECO:0007669"/>
    <property type="project" value="InterPro"/>
</dbReference>
<accession>A0A0M5N6H6</accession>
<dbReference type="InterPro" id="IPR000605">
    <property type="entry name" value="Helicase_SF3_ssDNA/RNA_vir"/>
</dbReference>
<keyword evidence="20" id="KW-0788">Thiol protease</keyword>
<evidence type="ECO:0000256" key="13">
    <source>
        <dbReference type="ARBA" id="ARBA00022695"/>
    </source>
</evidence>
<keyword evidence="5" id="KW-0696">RNA-directed RNA polymerase</keyword>
<keyword evidence="29" id="KW-0449">Lipoprotein</keyword>
<keyword evidence="30" id="KW-1160">Virus entry into host cell</keyword>
<dbReference type="KEGG" id="vg:26039972"/>
<dbReference type="Gene3D" id="3.40.50.300">
    <property type="entry name" value="P-loop containing nucleotide triphosphate hydrolases"/>
    <property type="match status" value="1"/>
</dbReference>
<proteinExistence type="predicted"/>
<dbReference type="SUPFAM" id="SSF52540">
    <property type="entry name" value="P-loop containing nucleoside triphosphate hydrolases"/>
    <property type="match status" value="1"/>
</dbReference>
<evidence type="ECO:0000256" key="32">
    <source>
        <dbReference type="SAM" id="MobiDB-lite"/>
    </source>
</evidence>
<dbReference type="SUPFAM" id="SSF56672">
    <property type="entry name" value="DNA/RNA polymerases"/>
    <property type="match status" value="1"/>
</dbReference>
<evidence type="ECO:0000313" key="35">
    <source>
        <dbReference type="EMBL" id="BAS53431.1"/>
    </source>
</evidence>
<dbReference type="InterPro" id="IPR043504">
    <property type="entry name" value="Peptidase_S1_PA_chymotrypsin"/>
</dbReference>
<dbReference type="GO" id="GO:0005524">
    <property type="term" value="F:ATP binding"/>
    <property type="evidence" value="ECO:0007669"/>
    <property type="project" value="UniProtKB-KW"/>
</dbReference>
<keyword evidence="19" id="KW-0347">Helicase</keyword>
<keyword evidence="9" id="KW-0167">Capsid protein</keyword>
<dbReference type="InterPro" id="IPR001676">
    <property type="entry name" value="Picornavirus_capsid"/>
</dbReference>
<feature type="domain" description="RdRp catalytic" evidence="33">
    <location>
        <begin position="2261"/>
        <end position="2378"/>
    </location>
</feature>
<keyword evidence="7" id="KW-0191">Covalent protein-RNA linkage</keyword>
<keyword evidence="4" id="KW-0813">Transport</keyword>
<evidence type="ECO:0000256" key="21">
    <source>
        <dbReference type="ARBA" id="ARBA00022840"/>
    </source>
</evidence>
<dbReference type="InterPro" id="IPR001205">
    <property type="entry name" value="RNA-dir_pol_C"/>
</dbReference>
<dbReference type="GO" id="GO:0039694">
    <property type="term" value="P:viral RNA genome replication"/>
    <property type="evidence" value="ECO:0007669"/>
    <property type="project" value="InterPro"/>
</dbReference>
<evidence type="ECO:0000256" key="3">
    <source>
        <dbReference type="ARBA" id="ARBA00020107"/>
    </source>
</evidence>
<dbReference type="InterPro" id="IPR007094">
    <property type="entry name" value="RNA-dir_pol_PSvirus"/>
</dbReference>
<dbReference type="InterPro" id="IPR059138">
    <property type="entry name" value="Pico_VP1"/>
</dbReference>
<dbReference type="Gene3D" id="2.60.120.20">
    <property type="match status" value="4"/>
</dbReference>
<keyword evidence="23" id="KW-1043">Host membrane</keyword>
<evidence type="ECO:0000256" key="1">
    <source>
        <dbReference type="ARBA" id="ARBA00004295"/>
    </source>
</evidence>
<evidence type="ECO:0000256" key="8">
    <source>
        <dbReference type="ARBA" id="ARBA00022553"/>
    </source>
</evidence>
<dbReference type="InterPro" id="IPR014759">
    <property type="entry name" value="Helicase_SF3_ssRNA_vir"/>
</dbReference>
<evidence type="ECO:0000256" key="14">
    <source>
        <dbReference type="ARBA" id="ARBA00022706"/>
    </source>
</evidence>
<dbReference type="GO" id="GO:0006508">
    <property type="term" value="P:proteolysis"/>
    <property type="evidence" value="ECO:0007669"/>
    <property type="project" value="UniProtKB-KW"/>
</dbReference>
<evidence type="ECO:0000313" key="36">
    <source>
        <dbReference type="Proteomes" id="UP000119682"/>
    </source>
</evidence>
<keyword evidence="10" id="KW-0945">Host-virus interaction</keyword>
<feature type="region of interest" description="Disordered" evidence="32">
    <location>
        <begin position="1155"/>
        <end position="1215"/>
    </location>
</feature>
<dbReference type="GO" id="GO:0034220">
    <property type="term" value="P:monoatomic ion transmembrane transport"/>
    <property type="evidence" value="ECO:0007669"/>
    <property type="project" value="UniProtKB-KW"/>
</dbReference>
<keyword evidence="22" id="KW-0946">Virion</keyword>
<dbReference type="InterPro" id="IPR029053">
    <property type="entry name" value="Viral_coat"/>
</dbReference>
<feature type="domain" description="SF3 helicase" evidence="34">
    <location>
        <begin position="1483"/>
        <end position="1645"/>
    </location>
</feature>
<keyword evidence="16" id="KW-0547">Nucleotide-binding</keyword>
<keyword evidence="28" id="KW-1035">Host cytoplasm</keyword>
<evidence type="ECO:0000256" key="9">
    <source>
        <dbReference type="ARBA" id="ARBA00022561"/>
    </source>
</evidence>
<dbReference type="InterPro" id="IPR033703">
    <property type="entry name" value="Rhv-like"/>
</dbReference>
<evidence type="ECO:0000256" key="5">
    <source>
        <dbReference type="ARBA" id="ARBA00022484"/>
    </source>
</evidence>
<dbReference type="GO" id="GO:0003968">
    <property type="term" value="F:RNA-directed RNA polymerase activity"/>
    <property type="evidence" value="ECO:0007669"/>
    <property type="project" value="UniProtKB-KW"/>
</dbReference>
<dbReference type="GO" id="GO:0019062">
    <property type="term" value="P:virion attachment to host cell"/>
    <property type="evidence" value="ECO:0007669"/>
    <property type="project" value="UniProtKB-KW"/>
</dbReference>
<keyword evidence="24" id="KW-0693">Viral RNA replication</keyword>
<dbReference type="Gene3D" id="1.20.960.20">
    <property type="match status" value="1"/>
</dbReference>
<reference evidence="35 36" key="1">
    <citation type="journal article" date="2016" name="J. Vet. Med. Sci.">
        <title>Detection of novel kobu-like viruses in Japanese black cattle in Japan.</title>
        <authorList>
            <person name="Otomaru K."/>
            <person name="Naoi Y."/>
            <person name="Haga K."/>
            <person name="Omatsu T."/>
            <person name="Uto T."/>
            <person name="Koizumi M."/>
            <person name="Masuda T."/>
            <person name="Yamasato H."/>
            <person name="Takai H."/>
            <person name="Aoki H."/>
            <person name="Tsuchiaka S."/>
            <person name="Sano K."/>
            <person name="Okazaki S."/>
            <person name="Katayama Y."/>
            <person name="Oba M."/>
            <person name="Furuya T."/>
            <person name="Shirai J."/>
            <person name="Katayama K."/>
            <person name="Mizutani T."/>
            <person name="Nagai M."/>
        </authorList>
    </citation>
    <scope>NUCLEOTIDE SEQUENCE [LARGE SCALE GENOMIC DNA]</scope>
    <source>
        <strain evidence="35">Kagoshima-2-24-KoV/2015/JPN</strain>
    </source>
</reference>
<evidence type="ECO:0000256" key="24">
    <source>
        <dbReference type="ARBA" id="ARBA00022953"/>
    </source>
</evidence>
<evidence type="ECO:0000256" key="7">
    <source>
        <dbReference type="ARBA" id="ARBA00022520"/>
    </source>
</evidence>
<name>A0A0M5N6H6_9PICO</name>
<dbReference type="RefSeq" id="YP_009165594.1">
    <property type="nucleotide sequence ID" value="NC_027918.1"/>
</dbReference>
<keyword evidence="21" id="KW-0067">ATP-binding</keyword>
<dbReference type="Pfam" id="PF22663">
    <property type="entry name" value="Rhv_5"/>
    <property type="match status" value="1"/>
</dbReference>
<dbReference type="GO" id="GO:0044162">
    <property type="term" value="C:host cell cytoplasmic vesicle membrane"/>
    <property type="evidence" value="ECO:0007669"/>
    <property type="project" value="UniProtKB-SubCell"/>
</dbReference>
<dbReference type="GO" id="GO:0039618">
    <property type="term" value="C:T=pseudo3 icosahedral viral capsid"/>
    <property type="evidence" value="ECO:0007669"/>
    <property type="project" value="UniProtKB-KW"/>
</dbReference>
<dbReference type="GO" id="GO:0046718">
    <property type="term" value="P:symbiont entry into host cell"/>
    <property type="evidence" value="ECO:0007669"/>
    <property type="project" value="UniProtKB-KW"/>
</dbReference>
<evidence type="ECO:0000256" key="2">
    <source>
        <dbReference type="ARBA" id="ARBA00004328"/>
    </source>
</evidence>
<keyword evidence="27" id="KW-0472">Membrane</keyword>
<dbReference type="Pfam" id="PF00548">
    <property type="entry name" value="Peptidase_C3"/>
    <property type="match status" value="1"/>
</dbReference>
<feature type="region of interest" description="Disordered" evidence="32">
    <location>
        <begin position="753"/>
        <end position="772"/>
    </location>
</feature>
<dbReference type="CDD" id="cd00009">
    <property type="entry name" value="AAA"/>
    <property type="match status" value="1"/>
</dbReference>
<feature type="region of interest" description="Disordered" evidence="32">
    <location>
        <begin position="142"/>
        <end position="214"/>
    </location>
</feature>
<evidence type="ECO:0000256" key="31">
    <source>
        <dbReference type="ARBA" id="ARBA00023303"/>
    </source>
</evidence>
<keyword evidence="15" id="KW-0519">Myristate</keyword>
<dbReference type="InterPro" id="IPR043502">
    <property type="entry name" value="DNA/RNA_pol_sf"/>
</dbReference>
<evidence type="ECO:0000256" key="4">
    <source>
        <dbReference type="ARBA" id="ARBA00022448"/>
    </source>
</evidence>
<keyword evidence="14" id="KW-1143">T=pseudo3 icosahedral capsid protein</keyword>
<evidence type="ECO:0000256" key="19">
    <source>
        <dbReference type="ARBA" id="ARBA00022806"/>
    </source>
</evidence>
<evidence type="ECO:0000256" key="15">
    <source>
        <dbReference type="ARBA" id="ARBA00022707"/>
    </source>
</evidence>
<protein>
    <recommendedName>
        <fullName evidence="3">Genome polyprotein</fullName>
    </recommendedName>
</protein>
<dbReference type="InterPro" id="IPR043128">
    <property type="entry name" value="Rev_trsase/Diguanyl_cyclase"/>
</dbReference>
<dbReference type="GO" id="GO:0003723">
    <property type="term" value="F:RNA binding"/>
    <property type="evidence" value="ECO:0007669"/>
    <property type="project" value="InterPro"/>
</dbReference>
<keyword evidence="25" id="KW-1182">Viral ion channel</keyword>
<dbReference type="InterPro" id="IPR000199">
    <property type="entry name" value="Peptidase_C3A/C3B_picornavir"/>
</dbReference>